<dbReference type="InterPro" id="IPR006212">
    <property type="entry name" value="Furin_repeat"/>
</dbReference>
<dbReference type="VEuPathDB" id="GiardiaDB:GL50803_00101805"/>
<dbReference type="Gene3D" id="2.10.220.10">
    <property type="entry name" value="Hormone Receptor, Insulin-like Growth Factor Receptor 1, Chain A, domain 2"/>
    <property type="match status" value="1"/>
</dbReference>
<reference evidence="4" key="1">
    <citation type="submission" date="2012-02" db="EMBL/GenBank/DDBJ databases">
        <title>Genome sequencing of Giardia lamblia Genotypes A2 and B isolates (DH and GS) and comparative analysis with the genomes of Genotypes A1 and E (WB and Pig).</title>
        <authorList>
            <person name="Adam R."/>
            <person name="Dahlstrom E."/>
            <person name="Martens C."/>
            <person name="Bruno D."/>
            <person name="Barbian K."/>
            <person name="Porcella S.F."/>
            <person name="Nash T."/>
        </authorList>
    </citation>
    <scope>NUCLEOTIDE SEQUENCE</scope>
    <source>
        <strain evidence="4">DH</strain>
    </source>
</reference>
<accession>V6THL6</accession>
<organism evidence="3 4">
    <name type="scientific">Giardia intestinalis</name>
    <name type="common">Giardia lamblia</name>
    <dbReference type="NCBI Taxonomy" id="5741"/>
    <lineage>
        <taxon>Eukaryota</taxon>
        <taxon>Metamonada</taxon>
        <taxon>Diplomonadida</taxon>
        <taxon>Hexamitidae</taxon>
        <taxon>Giardiinae</taxon>
        <taxon>Giardia</taxon>
    </lineage>
</organism>
<feature type="chain" id="PRO_5004751646" evidence="2">
    <location>
        <begin position="38"/>
        <end position="762"/>
    </location>
</feature>
<keyword evidence="1" id="KW-0812">Transmembrane</keyword>
<dbReference type="PANTHER" id="PTHR23275:SF100">
    <property type="entry name" value="EGF-LIKE DOMAIN-CONTAINING PROTEIN"/>
    <property type="match status" value="1"/>
</dbReference>
<proteinExistence type="predicted"/>
<dbReference type="AlphaFoldDB" id="V6THL6"/>
<feature type="signal peptide" evidence="2">
    <location>
        <begin position="1"/>
        <end position="37"/>
    </location>
</feature>
<evidence type="ECO:0000256" key="2">
    <source>
        <dbReference type="SAM" id="SignalP"/>
    </source>
</evidence>
<dbReference type="InterPro" id="IPR009030">
    <property type="entry name" value="Growth_fac_rcpt_cys_sf"/>
</dbReference>
<dbReference type="Pfam" id="PF03302">
    <property type="entry name" value="VSP"/>
    <property type="match status" value="2"/>
</dbReference>
<dbReference type="PANTHER" id="PTHR23275">
    <property type="entry name" value="CABRIOLET.-RELATED"/>
    <property type="match status" value="1"/>
</dbReference>
<dbReference type="VEuPathDB" id="GiardiaDB:DHA2_152869"/>
<feature type="transmembrane region" description="Helical" evidence="1">
    <location>
        <begin position="718"/>
        <end position="742"/>
    </location>
</feature>
<dbReference type="Proteomes" id="UP000018320">
    <property type="component" value="Unassembled WGS sequence"/>
</dbReference>
<keyword evidence="1" id="KW-1133">Transmembrane helix</keyword>
<dbReference type="SUPFAM" id="SSF57184">
    <property type="entry name" value="Growth factor receptor domain"/>
    <property type="match status" value="1"/>
</dbReference>
<evidence type="ECO:0000313" key="4">
    <source>
        <dbReference type="Proteomes" id="UP000018320"/>
    </source>
</evidence>
<dbReference type="VEuPathDB" id="GiardiaDB:GL50581_85"/>
<dbReference type="VEuPathDB" id="GiardiaDB:QR46_4052"/>
<sequence>MHLYVDSTLNFLGHTKNSIRMLCLLALEFVVSLAVDAYQNAFEKECTTAAQKDTCVTKKCITVSGAELCRECVGGKVPIDGICKDTTDSSVSLYGCEHSSGTGLCASCKDTAFLFYGSCYAIDKVPGNLVCSKAESGKCTECRQGSKFLFTNPDGNAAERCILCYDNVGFGSYKGVDGCRYCLPPLTGETSAECNWCQNEKYGPIDGVCKEPGRHLCADGACSNCYMTHIQHNGGCYTKTETVAQKICITENQFQVINITACKKCAIAGEVPMDGRCIKASLEPKCNPYPNTDGSCTDCKKGGVSYDTFLFNGGCYNMSDYIGSQICSKVNENAGCELWNIGSYAVFRPPNDKTAHTCSDTSARGIPGCSRCIYNVEKKGPICYNCEYNTLAFDRMSCITETSCTGDNVQRKCPGNSERGCRCECAEKSYKNGDKCVACDSSCLKCAGRESRSCTLCPPGKALKYIGSSMVGTCEEGCKQDDTCETCGLTVNQTAYCSKCKDPTKYPLDGVCTSASEARTSACLQQSNGACQKCSSDYFLMGGGCYQINKYPGRFVCGWADDGKCIETMNGYSINDQGQLVDCDSTCMTCVEGKKEQCLSCHSSKYLRKEGTTSYGTCVSRNDCKDGYYANHDTMECLPCSINDCVSCHLIDKSILCSRCSGDNLVGLDKRSCTTVIPENAVESWGGYTCNDDSVLSGNTCLRKSSQKNRGNGLSNNVIIGICVGAVLIMGALIGVLAWWVVSRKKRSASFERSRSLVISKS</sequence>
<dbReference type="EMBL" id="AHGT01000012">
    <property type="protein sequence ID" value="ESU38473.1"/>
    <property type="molecule type" value="Genomic_DNA"/>
</dbReference>
<keyword evidence="2" id="KW-0732">Signal</keyword>
<name>V6THL6_GIAIN</name>
<evidence type="ECO:0000256" key="1">
    <source>
        <dbReference type="SAM" id="Phobius"/>
    </source>
</evidence>
<protein>
    <submittedName>
        <fullName evidence="3">Variant-specific surface protein</fullName>
    </submittedName>
</protein>
<comment type="caution">
    <text evidence="3">The sequence shown here is derived from an EMBL/GenBank/DDBJ whole genome shotgun (WGS) entry which is preliminary data.</text>
</comment>
<dbReference type="SMART" id="SM00261">
    <property type="entry name" value="FU"/>
    <property type="match status" value="3"/>
</dbReference>
<dbReference type="InterPro" id="IPR052798">
    <property type="entry name" value="Giardia_VSA"/>
</dbReference>
<dbReference type="InterPro" id="IPR005127">
    <property type="entry name" value="Giardia_VSP"/>
</dbReference>
<reference evidence="3 4" key="2">
    <citation type="journal article" date="2013" name="Genome Biol. Evol.">
        <title>Genome sequencing of Giardia lamblia genotypes A2 and B isolates (DH and GS) and comparative analysis with the genomes of genotypes A1 and E (WB and Pig).</title>
        <authorList>
            <person name="Adam R.D."/>
            <person name="Dahlstrom E.W."/>
            <person name="Martens C.A."/>
            <person name="Bruno D.P."/>
            <person name="Barbian K.D."/>
            <person name="Ricklefs S.M."/>
            <person name="Hernandez M.M."/>
            <person name="Narla N.P."/>
            <person name="Patel R.B."/>
            <person name="Porcella S.F."/>
            <person name="Nash T.E."/>
        </authorList>
    </citation>
    <scope>NUCLEOTIDE SEQUENCE [LARGE SCALE GENOMIC DNA]</scope>
    <source>
        <strain evidence="3 4">DH</strain>
    </source>
</reference>
<keyword evidence="1" id="KW-0472">Membrane</keyword>
<gene>
    <name evidence="3" type="ORF">DHA2_152869</name>
</gene>
<evidence type="ECO:0000313" key="3">
    <source>
        <dbReference type="EMBL" id="ESU38473.1"/>
    </source>
</evidence>